<feature type="domain" description="Aminoglycoside phosphotransferase" evidence="2">
    <location>
        <begin position="10"/>
        <end position="229"/>
    </location>
</feature>
<evidence type="ECO:0000259" key="2">
    <source>
        <dbReference type="Pfam" id="PF01636"/>
    </source>
</evidence>
<feature type="compositionally biased region" description="Basic residues" evidence="1">
    <location>
        <begin position="322"/>
        <end position="336"/>
    </location>
</feature>
<evidence type="ECO:0000313" key="4">
    <source>
        <dbReference type="Proteomes" id="UP001157017"/>
    </source>
</evidence>
<dbReference type="Pfam" id="PF01636">
    <property type="entry name" value="APH"/>
    <property type="match status" value="1"/>
</dbReference>
<evidence type="ECO:0000313" key="3">
    <source>
        <dbReference type="EMBL" id="GMA85034.1"/>
    </source>
</evidence>
<dbReference type="InterPro" id="IPR011009">
    <property type="entry name" value="Kinase-like_dom_sf"/>
</dbReference>
<keyword evidence="4" id="KW-1185">Reference proteome</keyword>
<name>A0ABQ6JB63_9ACTN</name>
<proteinExistence type="predicted"/>
<feature type="compositionally biased region" description="Low complexity" evidence="1">
    <location>
        <begin position="312"/>
        <end position="321"/>
    </location>
</feature>
<evidence type="ECO:0000256" key="1">
    <source>
        <dbReference type="SAM" id="MobiDB-lite"/>
    </source>
</evidence>
<sequence>MLHDPQPALGGFSGETFAGQWFRERAFVRLYLRDPSRAVVDLGVRRRLTGSVPQARLLAAEPRPVDGLPPHLVTAAVPGVRGDLLLERGPRCRRRPRSAGRLARLVTVLRETRVDGAGPFVDGALAVGEWPAPLSTLSAWARHLEPDLAAAGLGPRSAPGLLAALDAASVRLQHAPSGPPSLVHGDLNPKNLVVDPDTGRLRAVLDWEHAHGGRRLEDVGNLLRAVDQGLHLAEQAPLPRGATSRADVVRSWEALRHGLVDGLHEGLLVGGTGRAPGSEDWLRQAADADLFALLEPGRPPGSRARRAGARGPGPRLAAAPGRRARPRARRRLRRPRGGWPDRVAWRVRTSCAAHAPRPRLPVRIGAPTT</sequence>
<organism evidence="3 4">
    <name type="scientific">Angustibacter aerolatus</name>
    <dbReference type="NCBI Taxonomy" id="1162965"/>
    <lineage>
        <taxon>Bacteria</taxon>
        <taxon>Bacillati</taxon>
        <taxon>Actinomycetota</taxon>
        <taxon>Actinomycetes</taxon>
        <taxon>Kineosporiales</taxon>
        <taxon>Kineosporiaceae</taxon>
    </lineage>
</organism>
<accession>A0ABQ6JB63</accession>
<dbReference type="EMBL" id="BSUZ01000001">
    <property type="protein sequence ID" value="GMA85034.1"/>
    <property type="molecule type" value="Genomic_DNA"/>
</dbReference>
<dbReference type="Proteomes" id="UP001157017">
    <property type="component" value="Unassembled WGS sequence"/>
</dbReference>
<comment type="caution">
    <text evidence="3">The sequence shown here is derived from an EMBL/GenBank/DDBJ whole genome shotgun (WGS) entry which is preliminary data.</text>
</comment>
<dbReference type="InterPro" id="IPR002575">
    <property type="entry name" value="Aminoglycoside_PTrfase"/>
</dbReference>
<gene>
    <name evidence="3" type="ORF">GCM10025868_02840</name>
</gene>
<dbReference type="SUPFAM" id="SSF56112">
    <property type="entry name" value="Protein kinase-like (PK-like)"/>
    <property type="match status" value="1"/>
</dbReference>
<feature type="region of interest" description="Disordered" evidence="1">
    <location>
        <begin position="295"/>
        <end position="338"/>
    </location>
</feature>
<dbReference type="Gene3D" id="3.90.1200.10">
    <property type="match status" value="1"/>
</dbReference>
<protein>
    <recommendedName>
        <fullName evidence="2">Aminoglycoside phosphotransferase domain-containing protein</fullName>
    </recommendedName>
</protein>
<reference evidence="4" key="1">
    <citation type="journal article" date="2019" name="Int. J. Syst. Evol. Microbiol.">
        <title>The Global Catalogue of Microorganisms (GCM) 10K type strain sequencing project: providing services to taxonomists for standard genome sequencing and annotation.</title>
        <authorList>
            <consortium name="The Broad Institute Genomics Platform"/>
            <consortium name="The Broad Institute Genome Sequencing Center for Infectious Disease"/>
            <person name="Wu L."/>
            <person name="Ma J."/>
        </authorList>
    </citation>
    <scope>NUCLEOTIDE SEQUENCE [LARGE SCALE GENOMIC DNA]</scope>
    <source>
        <strain evidence="4">NBRC 108730</strain>
    </source>
</reference>